<keyword evidence="2" id="KW-0560">Oxidoreductase</keyword>
<gene>
    <name evidence="3" type="ORF">HUO14_00015</name>
</gene>
<keyword evidence="4" id="KW-1185">Reference proteome</keyword>
<organism evidence="3 4">
    <name type="scientific">Parasphingorhabdus flavimaris</name>
    <dbReference type="NCBI Taxonomy" id="266812"/>
    <lineage>
        <taxon>Bacteria</taxon>
        <taxon>Pseudomonadati</taxon>
        <taxon>Pseudomonadota</taxon>
        <taxon>Alphaproteobacteria</taxon>
        <taxon>Sphingomonadales</taxon>
        <taxon>Sphingomonadaceae</taxon>
        <taxon>Parasphingorhabdus</taxon>
    </lineage>
</organism>
<dbReference type="Proteomes" id="UP000652427">
    <property type="component" value="Unassembled WGS sequence"/>
</dbReference>
<dbReference type="PRINTS" id="PR00385">
    <property type="entry name" value="P450"/>
</dbReference>
<comment type="similarity">
    <text evidence="1 2">Belongs to the cytochrome P450 family.</text>
</comment>
<evidence type="ECO:0000313" key="3">
    <source>
        <dbReference type="EMBL" id="NVD26281.1"/>
    </source>
</evidence>
<keyword evidence="2" id="KW-0349">Heme</keyword>
<dbReference type="PROSITE" id="PS00086">
    <property type="entry name" value="CYTOCHROME_P450"/>
    <property type="match status" value="1"/>
</dbReference>
<keyword evidence="2" id="KW-0479">Metal-binding</keyword>
<dbReference type="EMBL" id="JABWMH010000001">
    <property type="protein sequence ID" value="NVD26281.1"/>
    <property type="molecule type" value="Genomic_DNA"/>
</dbReference>
<sequence>MQPAFDVDQLSRPEVIRNPYPYYDLLRDQSPIFGYRDYPPGTMPGVDDPKPSWVVLNFEDVAAVAWDHESFSSRDSLQEESSAPSLMLVNHDRPEHSRLRKIAAKAFQPSSIKSFAPQVDALVAACMDDFFVADQPVDVMADYCAMLPSRVMAHLFGMPAEMDRDVNNWATAFMLSADIGPEERQAYNVEAMAFFDTHVKEQMDRIAQGKEIPGPLLDAFIRTEVDGDRLSFEEIVRFCMTVTVAGAETTSFYLGNLITVFADFPDIWRTFADDPGQFDAIYKEVLRFHGPPQRLFRVATRDITIGKADIRRGDWVACFFGAANYDPDAFPNPYEFRLNRKNASRHMSFGYGIHRCLGAPLAQLEAESTARMLRERYRQIERAGEPVWQDVSLLNHGLQSNPVIFRARD</sequence>
<evidence type="ECO:0000313" key="4">
    <source>
        <dbReference type="Proteomes" id="UP000652427"/>
    </source>
</evidence>
<accession>A0ABX2MXT9</accession>
<dbReference type="SUPFAM" id="SSF48264">
    <property type="entry name" value="Cytochrome P450"/>
    <property type="match status" value="1"/>
</dbReference>
<protein>
    <submittedName>
        <fullName evidence="3">Cytochrome P450</fullName>
    </submittedName>
</protein>
<evidence type="ECO:0000256" key="2">
    <source>
        <dbReference type="RuleBase" id="RU000461"/>
    </source>
</evidence>
<dbReference type="PRINTS" id="PR00359">
    <property type="entry name" value="BP450"/>
</dbReference>
<dbReference type="Pfam" id="PF00067">
    <property type="entry name" value="p450"/>
    <property type="match status" value="2"/>
</dbReference>
<dbReference type="InterPro" id="IPR001128">
    <property type="entry name" value="Cyt_P450"/>
</dbReference>
<dbReference type="InterPro" id="IPR017972">
    <property type="entry name" value="Cyt_P450_CS"/>
</dbReference>
<name>A0ABX2MXT9_9SPHN</name>
<comment type="caution">
    <text evidence="3">The sequence shown here is derived from an EMBL/GenBank/DDBJ whole genome shotgun (WGS) entry which is preliminary data.</text>
</comment>
<keyword evidence="2" id="KW-0408">Iron</keyword>
<dbReference type="InterPro" id="IPR002397">
    <property type="entry name" value="Cyt_P450_B"/>
</dbReference>
<dbReference type="RefSeq" id="WP_176277862.1">
    <property type="nucleotide sequence ID" value="NZ_JABWMH010000001.1"/>
</dbReference>
<proteinExistence type="inferred from homology"/>
<dbReference type="PANTHER" id="PTHR46696:SF4">
    <property type="entry name" value="BIOTIN BIOSYNTHESIS CYTOCHROME P450"/>
    <property type="match status" value="1"/>
</dbReference>
<reference evidence="3 4" key="1">
    <citation type="submission" date="2020-06" db="EMBL/GenBank/DDBJ databases">
        <authorList>
            <person name="Kim S.-J."/>
            <person name="Park S.-J."/>
        </authorList>
    </citation>
    <scope>NUCLEOTIDE SEQUENCE [LARGE SCALE GENOMIC DNA]</scope>
    <source>
        <strain evidence="3 4">SW-151</strain>
    </source>
</reference>
<keyword evidence="2" id="KW-0503">Monooxygenase</keyword>
<dbReference type="PANTHER" id="PTHR46696">
    <property type="entry name" value="P450, PUTATIVE (EUROFUNG)-RELATED"/>
    <property type="match status" value="1"/>
</dbReference>
<dbReference type="Gene3D" id="1.10.630.10">
    <property type="entry name" value="Cytochrome P450"/>
    <property type="match status" value="1"/>
</dbReference>
<evidence type="ECO:0000256" key="1">
    <source>
        <dbReference type="ARBA" id="ARBA00010617"/>
    </source>
</evidence>
<dbReference type="InterPro" id="IPR036396">
    <property type="entry name" value="Cyt_P450_sf"/>
</dbReference>